<dbReference type="CDD" id="cd21037">
    <property type="entry name" value="MLKL_NTD"/>
    <property type="match status" value="1"/>
</dbReference>
<comment type="caution">
    <text evidence="1">The sequence shown here is derived from an EMBL/GenBank/DDBJ whole genome shotgun (WGS) entry which is preliminary data.</text>
</comment>
<dbReference type="InterPro" id="IPR059179">
    <property type="entry name" value="MLKL-like_MCAfunc"/>
</dbReference>
<evidence type="ECO:0000313" key="2">
    <source>
        <dbReference type="Proteomes" id="UP001556367"/>
    </source>
</evidence>
<name>A0ABR3JX66_9AGAR</name>
<dbReference type="Proteomes" id="UP001556367">
    <property type="component" value="Unassembled WGS sequence"/>
</dbReference>
<dbReference type="EMBL" id="JASNQZ010000002">
    <property type="protein sequence ID" value="KAL0960157.1"/>
    <property type="molecule type" value="Genomic_DNA"/>
</dbReference>
<protein>
    <recommendedName>
        <fullName evidence="3">Fungal N-terminal domain-containing protein</fullName>
    </recommendedName>
</protein>
<accession>A0ABR3JX66</accession>
<sequence>MDPLSITASTLAFLEAAIKIKESIELVSHNRKRLRQLAGEVLRGISDIQEVCERHQSNEDMDGADELRDALDELSGNLFRVMRRCEKLSSKYCEYSTPLGKLGASLNAWLNRRDVEADLHSLKDQVQAWHIRFLTFSVARMERRALVWHHEDQARAHQLEGLISRMLLENNNRRIAPPQAIELAVPGDEIHLYLEKTLKDLVATADQIHSLSSNWFEEPDVFHQRVLSFEIDENVTANMSLCRSVLFRVLRVLQELRDSAGFIWLQGLGATLYYIAKLVNVLGMESLSAAIACAASKLYGRLLEHNYSQEFLYYYALTLDRVAKYQSAFDFEEAFRACEAAMTIWAQLYDQDRGDRFAMNVAHGLLHYACHLRILRRYDTALEYSKQGLEVIRNIPYDEEGVETIRWEGSGEMAIVHSCLRTYSRPAHVANSESFSLHRVASNLASSGHYAHAWVAGFEAMNCYEALLNAHPTCSFSSAWQRRLGQLAVDVPYWVSVDRHPRFHSSNDEEAEIRRSRRLPIAARPSAEPTLQVTRR</sequence>
<gene>
    <name evidence="1" type="ORF">HGRIS_011792</name>
</gene>
<proteinExistence type="predicted"/>
<organism evidence="1 2">
    <name type="scientific">Hohenbuehelia grisea</name>
    <dbReference type="NCBI Taxonomy" id="104357"/>
    <lineage>
        <taxon>Eukaryota</taxon>
        <taxon>Fungi</taxon>
        <taxon>Dikarya</taxon>
        <taxon>Basidiomycota</taxon>
        <taxon>Agaricomycotina</taxon>
        <taxon>Agaricomycetes</taxon>
        <taxon>Agaricomycetidae</taxon>
        <taxon>Agaricales</taxon>
        <taxon>Pleurotineae</taxon>
        <taxon>Pleurotaceae</taxon>
        <taxon>Hohenbuehelia</taxon>
    </lineage>
</organism>
<evidence type="ECO:0008006" key="3">
    <source>
        <dbReference type="Google" id="ProtNLM"/>
    </source>
</evidence>
<keyword evidence="2" id="KW-1185">Reference proteome</keyword>
<reference evidence="2" key="1">
    <citation type="submission" date="2024-06" db="EMBL/GenBank/DDBJ databases">
        <title>Multi-omics analyses provide insights into the biosynthesis of the anticancer antibiotic pleurotin in Hohenbuehelia grisea.</title>
        <authorList>
            <person name="Weaver J.A."/>
            <person name="Alberti F."/>
        </authorList>
    </citation>
    <scope>NUCLEOTIDE SEQUENCE [LARGE SCALE GENOMIC DNA]</scope>
    <source>
        <strain evidence="2">T-177</strain>
    </source>
</reference>
<evidence type="ECO:0000313" key="1">
    <source>
        <dbReference type="EMBL" id="KAL0960157.1"/>
    </source>
</evidence>